<sequence>MRTTINKCRRWAGLISCIISSLLLSDDFGVSATIDVESVTNYADDEDQSTSSIAEDNRERTLASYHNFCGVGFQDASTSCKHPCPSGSSINECPPGMLCYFNTECSIKDHLGPRPTGEPTSLPKLSPAVSPLSLSSDDPKLSLFCGKDWSHASNTCAVWCPDGDDGVCPLGQSCFGDTTCQKTFEPTNRPTNPQPTIGPSFRPTDPTAAPSVGMMVDQPSNHQFCGYEYNQAINLCSLETHCPTGAGDCQFPQSCWHGLTDCDVRDFTPFELGGFLNKPTQQELAEGMGLTYPSDDPTDHFFCGLHLEDINKKCNTQPCPDGASTNCDYGQTCYKNTVCDARIRPGYRVTQPPTIKPTPSPLASDAREYFSFCGVDWAEANTCKMQWCGNGSECPIVQSCFADTECNMKDKLDGPPTMKPTEAPVTYDDPKNTSFCGFSFGDARSHCSVESHCPSGLHQECPTGEYCWVGACNILEFTPPSHLPTQHPSRIHSDSPSTFSSSSPVKAIIPQATVAPTSSPTNGPISQSPTLQPVSESSNSGNTQTIWINRWCGLTRFDATRNCGRPLYECPDGSCFQGLQCFVTSRYCENESAISERESASPSPTNPIEQTRSPTLHPTQSSKSVFFPPISKDPTPKSPTENIVRIQHIIESVQSALRSEIFVFMTRGEELVKSSLYTYEGFLSALLFYSNTGVNDNYLYLGGKQIATEQINLEVEFGIANVALFIAKMMADTIAYERCTPDLLACGLAALDTTFETQQLRFMCPPSSDMDGMECEEGGVGCACILGFLNRHIGTEGLAAGKYSGLNFCSPDHQSICNQSINEGSELRWITAMTHWVSLVQRHEESGLTFIDELHNFVNGGMADMAFLHAVADISVLNTNPVSRESVPTKEQFVGNFFKVMTKLSEGHSQSHSAAPTPAMQQIASSNTMLPSVAVPNTATVKPTMSTALQTPPPAKLQSIAPSSSPSLKPQPIDSSPTLVPVVDPAQLTTENESEAQPLCPTFCNEVISIESCPSRDITVPFTVSYCSPDISINELCRGNGFCGTSESLHNCGKGRSIYRRIDCSQQEETTEGSVVDGGASNSPTASDTPCSLCRHDGIVVDTGIILFNGKQSSCVVIQSFLQQSVFASDDICVSAQNELSAACCEAKTMEVPNNGEEAYDASKEPSSAPVETTIEPSQRGVDLPWYVKYSESQSRSSGGGGRQSYFPAGILICLLSLLQL</sequence>
<name>A0AAD8XUK8_9STRA</name>
<feature type="compositionally biased region" description="Low complexity" evidence="1">
    <location>
        <begin position="494"/>
        <end position="503"/>
    </location>
</feature>
<feature type="signal peptide" evidence="2">
    <location>
        <begin position="1"/>
        <end position="32"/>
    </location>
</feature>
<evidence type="ECO:0000256" key="2">
    <source>
        <dbReference type="SAM" id="SignalP"/>
    </source>
</evidence>
<feature type="compositionally biased region" description="Polar residues" evidence="1">
    <location>
        <begin position="514"/>
        <end position="541"/>
    </location>
</feature>
<gene>
    <name evidence="3" type="ORF">QTG54_015679</name>
</gene>
<dbReference type="PANTHER" id="PTHR21113">
    <property type="entry name" value="AGAP001705-PA"/>
    <property type="match status" value="1"/>
</dbReference>
<feature type="compositionally biased region" description="Polar residues" evidence="1">
    <location>
        <begin position="600"/>
        <end position="624"/>
    </location>
</feature>
<keyword evidence="2" id="KW-0732">Signal</keyword>
<keyword evidence="4" id="KW-1185">Reference proteome</keyword>
<dbReference type="EMBL" id="JATAAI010000046">
    <property type="protein sequence ID" value="KAK1733636.1"/>
    <property type="molecule type" value="Genomic_DNA"/>
</dbReference>
<protein>
    <submittedName>
        <fullName evidence="3">Uncharacterized protein</fullName>
    </submittedName>
</protein>
<feature type="region of interest" description="Disordered" evidence="1">
    <location>
        <begin position="1070"/>
        <end position="1090"/>
    </location>
</feature>
<organism evidence="3 4">
    <name type="scientific">Skeletonema marinoi</name>
    <dbReference type="NCBI Taxonomy" id="267567"/>
    <lineage>
        <taxon>Eukaryota</taxon>
        <taxon>Sar</taxon>
        <taxon>Stramenopiles</taxon>
        <taxon>Ochrophyta</taxon>
        <taxon>Bacillariophyta</taxon>
        <taxon>Coscinodiscophyceae</taxon>
        <taxon>Thalassiosirophycidae</taxon>
        <taxon>Thalassiosirales</taxon>
        <taxon>Skeletonemataceae</taxon>
        <taxon>Skeletonema</taxon>
        <taxon>Skeletonema marinoi-dohrnii complex</taxon>
    </lineage>
</organism>
<proteinExistence type="predicted"/>
<feature type="chain" id="PRO_5041961614" evidence="2">
    <location>
        <begin position="33"/>
        <end position="1221"/>
    </location>
</feature>
<dbReference type="PANTHER" id="PTHR21113:SF4">
    <property type="entry name" value="CHITIN-BINDING TYPE-4 DOMAIN-CONTAINING PROTEIN"/>
    <property type="match status" value="1"/>
</dbReference>
<feature type="region of interest" description="Disordered" evidence="1">
    <location>
        <begin position="594"/>
        <end position="639"/>
    </location>
</feature>
<evidence type="ECO:0000256" key="1">
    <source>
        <dbReference type="SAM" id="MobiDB-lite"/>
    </source>
</evidence>
<dbReference type="AlphaFoldDB" id="A0AAD8XUK8"/>
<feature type="compositionally biased region" description="Polar residues" evidence="1">
    <location>
        <begin position="960"/>
        <end position="974"/>
    </location>
</feature>
<feature type="region of interest" description="Disordered" evidence="1">
    <location>
        <begin position="483"/>
        <end position="541"/>
    </location>
</feature>
<feature type="region of interest" description="Disordered" evidence="1">
    <location>
        <begin position="944"/>
        <end position="974"/>
    </location>
</feature>
<evidence type="ECO:0000313" key="4">
    <source>
        <dbReference type="Proteomes" id="UP001224775"/>
    </source>
</evidence>
<accession>A0AAD8XUK8</accession>
<feature type="compositionally biased region" description="Polar residues" evidence="1">
    <location>
        <begin position="1080"/>
        <end position="1090"/>
    </location>
</feature>
<evidence type="ECO:0000313" key="3">
    <source>
        <dbReference type="EMBL" id="KAK1733636.1"/>
    </source>
</evidence>
<dbReference type="Proteomes" id="UP001224775">
    <property type="component" value="Unassembled WGS sequence"/>
</dbReference>
<comment type="caution">
    <text evidence="3">The sequence shown here is derived from an EMBL/GenBank/DDBJ whole genome shotgun (WGS) entry which is preliminary data.</text>
</comment>
<reference evidence="3" key="1">
    <citation type="submission" date="2023-06" db="EMBL/GenBank/DDBJ databases">
        <title>Survivors Of The Sea: Transcriptome response of Skeletonema marinoi to long-term dormancy.</title>
        <authorList>
            <person name="Pinder M.I.M."/>
            <person name="Kourtchenko O."/>
            <person name="Robertson E.K."/>
            <person name="Larsson T."/>
            <person name="Maumus F."/>
            <person name="Osuna-Cruz C.M."/>
            <person name="Vancaester E."/>
            <person name="Stenow R."/>
            <person name="Vandepoele K."/>
            <person name="Ploug H."/>
            <person name="Bruchert V."/>
            <person name="Godhe A."/>
            <person name="Topel M."/>
        </authorList>
    </citation>
    <scope>NUCLEOTIDE SEQUENCE</scope>
    <source>
        <strain evidence="3">R05AC</strain>
    </source>
</reference>